<dbReference type="Gene3D" id="3.40.50.150">
    <property type="entry name" value="Vaccinia Virus protein VP39"/>
    <property type="match status" value="1"/>
</dbReference>
<feature type="domain" description="Methyltransferase" evidence="1">
    <location>
        <begin position="154"/>
        <end position="288"/>
    </location>
</feature>
<dbReference type="PANTHER" id="PTHR13369:SF3">
    <property type="entry name" value="METHYLTRANSFERASE DOMAIN-CONTAINING PROTEIN"/>
    <property type="match status" value="1"/>
</dbReference>
<dbReference type="Proteomes" id="UP000029622">
    <property type="component" value="Unassembled WGS sequence"/>
</dbReference>
<reference evidence="2" key="1">
    <citation type="submission" date="2013-12" db="EMBL/GenBank/DDBJ databases">
        <title>Draft genome sequence of Caloranaerobacter sp. H53214.</title>
        <authorList>
            <person name="Jiang L.J."/>
            <person name="Shao Z.Z."/>
            <person name="Long M.N."/>
        </authorList>
    </citation>
    <scope>NUCLEOTIDE SEQUENCE [LARGE SCALE GENOMIC DNA]</scope>
    <source>
        <strain evidence="2">H53214</strain>
    </source>
</reference>
<gene>
    <name evidence="2" type="ORF">Y919_09275</name>
</gene>
<evidence type="ECO:0000313" key="2">
    <source>
        <dbReference type="EMBL" id="KGG79913.1"/>
    </source>
</evidence>
<proteinExistence type="predicted"/>
<organism evidence="2 3">
    <name type="scientific">Caloranaerobacter azorensis H53214</name>
    <dbReference type="NCBI Taxonomy" id="1156417"/>
    <lineage>
        <taxon>Bacteria</taxon>
        <taxon>Bacillati</taxon>
        <taxon>Bacillota</taxon>
        <taxon>Tissierellia</taxon>
        <taxon>Tissierellales</taxon>
        <taxon>Thermohalobacteraceae</taxon>
        <taxon>Caloranaerobacter</taxon>
    </lineage>
</organism>
<dbReference type="GO" id="GO:0032259">
    <property type="term" value="P:methylation"/>
    <property type="evidence" value="ECO:0007669"/>
    <property type="project" value="UniProtKB-KW"/>
</dbReference>
<dbReference type="STRING" id="1156417.Y919_09275"/>
<protein>
    <submittedName>
        <fullName evidence="2">SAM-dependent methyltransferase</fullName>
    </submittedName>
</protein>
<dbReference type="GO" id="GO:0008168">
    <property type="term" value="F:methyltransferase activity"/>
    <property type="evidence" value="ECO:0007669"/>
    <property type="project" value="UniProtKB-KW"/>
</dbReference>
<dbReference type="InterPro" id="IPR025714">
    <property type="entry name" value="Methyltranfer_dom"/>
</dbReference>
<dbReference type="PANTHER" id="PTHR13369">
    <property type="match status" value="1"/>
</dbReference>
<dbReference type="EMBL" id="AZTB01000050">
    <property type="protein sequence ID" value="KGG79913.1"/>
    <property type="molecule type" value="Genomic_DNA"/>
</dbReference>
<evidence type="ECO:0000313" key="3">
    <source>
        <dbReference type="Proteomes" id="UP000029622"/>
    </source>
</evidence>
<comment type="caution">
    <text evidence="2">The sequence shown here is derived from an EMBL/GenBank/DDBJ whole genome shotgun (WGS) entry which is preliminary data.</text>
</comment>
<name>A0A096BGM7_9FIRM</name>
<dbReference type="CDD" id="cd02440">
    <property type="entry name" value="AdoMet_MTases"/>
    <property type="match status" value="1"/>
</dbReference>
<dbReference type="Pfam" id="PF13679">
    <property type="entry name" value="Methyltransf_32"/>
    <property type="match status" value="1"/>
</dbReference>
<keyword evidence="2" id="KW-0808">Transferase</keyword>
<accession>A0A096BGM7</accession>
<dbReference type="SUPFAM" id="SSF53335">
    <property type="entry name" value="S-adenosyl-L-methionine-dependent methyltransferases"/>
    <property type="match status" value="1"/>
</dbReference>
<keyword evidence="2" id="KW-0489">Methyltransferase</keyword>
<dbReference type="InterPro" id="IPR029063">
    <property type="entry name" value="SAM-dependent_MTases_sf"/>
</dbReference>
<evidence type="ECO:0000259" key="1">
    <source>
        <dbReference type="Pfam" id="PF13679"/>
    </source>
</evidence>
<dbReference type="AlphaFoldDB" id="A0A096BGM7"/>
<sequence>MDEIRKLLDEIIDKNSLIYGVLSKVKVKDEQNFSKVTIKPVLIKNSINIQFTYHYKNKVMHKNIDLNESSNEVVKLIDTYFRQAVLFTTEADYQILISKKGKVKILKKKPTKSLVDLSHNRKKNYLIEEGKPCPFLVRLGVMNEKGKIYSKKYDKFRQINRFLEIVSDVISKVEIGESFNIVDFGCGKSYLTFALYYYLVDILGLDVNIVGLDLKKDVIDFCNKVAEDLNYDKLKFIHGDIKGFDGFEKVDMVVTLHACDTATDDALNKAVMWNAKIILSVPCCQHELFSKIKNPIMMPMLKHGIIKERLSSLVTDSIRSNVLEIMGYSTQMIEFIDMEHTPKNIMIRAIKRDNCNKKAIKEYIEFKEFWNLENLYIESVFGNKLTDLLNINDNVD</sequence>
<dbReference type="GO" id="GO:0005737">
    <property type="term" value="C:cytoplasm"/>
    <property type="evidence" value="ECO:0007669"/>
    <property type="project" value="TreeGrafter"/>
</dbReference>
<dbReference type="RefSeq" id="WP_035164184.1">
    <property type="nucleotide sequence ID" value="NZ_AZTB01000050.1"/>
</dbReference>